<proteinExistence type="inferred from homology"/>
<keyword evidence="3" id="KW-1185">Reference proteome</keyword>
<dbReference type="SUPFAM" id="SSF52096">
    <property type="entry name" value="ClpP/crotonase"/>
    <property type="match status" value="1"/>
</dbReference>
<dbReference type="InterPro" id="IPR014748">
    <property type="entry name" value="Enoyl-CoA_hydra_C"/>
</dbReference>
<dbReference type="GO" id="GO:0003824">
    <property type="term" value="F:catalytic activity"/>
    <property type="evidence" value="ECO:0007669"/>
    <property type="project" value="UniProtKB-ARBA"/>
</dbReference>
<gene>
    <name evidence="2" type="ORF">DEH80_15410</name>
</gene>
<dbReference type="OrthoDB" id="9807606at2"/>
<dbReference type="Proteomes" id="UP000251800">
    <property type="component" value="Unassembled WGS sequence"/>
</dbReference>
<name>A0A383XQE6_9GAMM</name>
<protein>
    <submittedName>
        <fullName evidence="2">Enoyl-CoA hydratase</fullName>
    </submittedName>
</protein>
<evidence type="ECO:0000256" key="1">
    <source>
        <dbReference type="ARBA" id="ARBA00005254"/>
    </source>
</evidence>
<comment type="similarity">
    <text evidence="1">Belongs to the enoyl-CoA hydratase/isomerase family.</text>
</comment>
<evidence type="ECO:0000313" key="3">
    <source>
        <dbReference type="Proteomes" id="UP000251800"/>
    </source>
</evidence>
<dbReference type="Gene3D" id="3.90.226.10">
    <property type="entry name" value="2-enoyl-CoA Hydratase, Chain A, domain 1"/>
    <property type="match status" value="1"/>
</dbReference>
<dbReference type="InterPro" id="IPR001753">
    <property type="entry name" value="Enoyl-CoA_hydra/iso"/>
</dbReference>
<dbReference type="InterPro" id="IPR051683">
    <property type="entry name" value="Enoyl-CoA_Hydratase/Isomerase"/>
</dbReference>
<comment type="caution">
    <text evidence="2">The sequence shown here is derived from an EMBL/GenBank/DDBJ whole genome shotgun (WGS) entry which is preliminary data.</text>
</comment>
<sequence length="271" mass="28823">MTTLPETPNALVELRSGVLHFTFNRPDARNAMSVGLLNDLCNTFDAIAEDRSIRAVVLRGAGGNFCAGGDIKDMASARQAPRTQHSDPVIDYSRAFGTMLRKVNEAPQATIALIEGAVLGGGFGLCCVSDVAIAVADARFGLPETGLGLPPAQIAPFVVERVGLTEARRLGVCGGRFDGAEAARLGLVHFVESDAASLEARLDEVLDQIRRCAPQANAVTKRIMLGVSRADPDDLLDDAARDFAECLRGDEGTEGTMAFIEKRLPNWAAKD</sequence>
<reference evidence="2 3" key="1">
    <citation type="submission" date="2018-05" db="EMBL/GenBank/DDBJ databases">
        <title>Abyssibacter profundi OUC007T gen. nov., sp. nov, a marine bacterium isolated from seawater of the Mariana Trench.</title>
        <authorList>
            <person name="Zhou S."/>
        </authorList>
    </citation>
    <scope>NUCLEOTIDE SEQUENCE [LARGE SCALE GENOMIC DNA]</scope>
    <source>
        <strain evidence="2 3">OUC007</strain>
    </source>
</reference>
<dbReference type="CDD" id="cd06558">
    <property type="entry name" value="crotonase-like"/>
    <property type="match status" value="1"/>
</dbReference>
<evidence type="ECO:0000313" key="2">
    <source>
        <dbReference type="EMBL" id="PWN54850.1"/>
    </source>
</evidence>
<dbReference type="Pfam" id="PF00378">
    <property type="entry name" value="ECH_1"/>
    <property type="match status" value="1"/>
</dbReference>
<dbReference type="AlphaFoldDB" id="A0A383XQE6"/>
<organism evidence="2 3">
    <name type="scientific">Abyssibacter profundi</name>
    <dbReference type="NCBI Taxonomy" id="2182787"/>
    <lineage>
        <taxon>Bacteria</taxon>
        <taxon>Pseudomonadati</taxon>
        <taxon>Pseudomonadota</taxon>
        <taxon>Gammaproteobacteria</taxon>
        <taxon>Chromatiales</taxon>
        <taxon>Oceanococcaceae</taxon>
        <taxon>Abyssibacter</taxon>
    </lineage>
</organism>
<dbReference type="PANTHER" id="PTHR42964">
    <property type="entry name" value="ENOYL-COA HYDRATASE"/>
    <property type="match status" value="1"/>
</dbReference>
<dbReference type="Gene3D" id="1.10.12.10">
    <property type="entry name" value="Lyase 2-enoyl-coa Hydratase, Chain A, domain 2"/>
    <property type="match status" value="1"/>
</dbReference>
<dbReference type="RefSeq" id="WP_109721413.1">
    <property type="nucleotide sequence ID" value="NZ_QEQK01000017.1"/>
</dbReference>
<dbReference type="GO" id="GO:0008300">
    <property type="term" value="P:isoprenoid catabolic process"/>
    <property type="evidence" value="ECO:0007669"/>
    <property type="project" value="TreeGrafter"/>
</dbReference>
<dbReference type="InterPro" id="IPR029045">
    <property type="entry name" value="ClpP/crotonase-like_dom_sf"/>
</dbReference>
<accession>A0A383XQE6</accession>
<dbReference type="PANTHER" id="PTHR42964:SF1">
    <property type="entry name" value="POLYKETIDE BIOSYNTHESIS ENOYL-COA HYDRATASE PKSH-RELATED"/>
    <property type="match status" value="1"/>
</dbReference>
<dbReference type="EMBL" id="QEQK01000017">
    <property type="protein sequence ID" value="PWN54850.1"/>
    <property type="molecule type" value="Genomic_DNA"/>
</dbReference>